<dbReference type="GO" id="GO:0008233">
    <property type="term" value="F:peptidase activity"/>
    <property type="evidence" value="ECO:0007669"/>
    <property type="project" value="InterPro"/>
</dbReference>
<comment type="caution">
    <text evidence="3">The sequence shown here is derived from an EMBL/GenBank/DDBJ whole genome shotgun (WGS) entry which is preliminary data.</text>
</comment>
<dbReference type="Gene3D" id="3.90.70.10">
    <property type="entry name" value="Cysteine proteinases"/>
    <property type="match status" value="1"/>
</dbReference>
<feature type="signal peptide" evidence="1">
    <location>
        <begin position="1"/>
        <end position="25"/>
    </location>
</feature>
<dbReference type="EMBL" id="NFZW01000001">
    <property type="protein sequence ID" value="RFA39596.1"/>
    <property type="molecule type" value="Genomic_DNA"/>
</dbReference>
<accession>A0A3E0X4Y5</accession>
<gene>
    <name evidence="3" type="ORF">CAL65_02230</name>
</gene>
<protein>
    <recommendedName>
        <fullName evidence="2">Peptidase C39 domain-containing protein</fullName>
    </recommendedName>
</protein>
<dbReference type="GO" id="GO:0016020">
    <property type="term" value="C:membrane"/>
    <property type="evidence" value="ECO:0007669"/>
    <property type="project" value="InterPro"/>
</dbReference>
<name>A0A3E0X4Y5_9GAMM</name>
<reference evidence="4" key="1">
    <citation type="submission" date="2017-05" db="EMBL/GenBank/DDBJ databases">
        <authorList>
            <person name="Sharma S."/>
            <person name="Sidhu C."/>
            <person name="Pinnaka A.K."/>
        </authorList>
    </citation>
    <scope>NUCLEOTIDE SEQUENCE [LARGE SCALE GENOMIC DNA]</scope>
    <source>
        <strain evidence="4">AK93</strain>
    </source>
</reference>
<dbReference type="GO" id="GO:0006508">
    <property type="term" value="P:proteolysis"/>
    <property type="evidence" value="ECO:0007669"/>
    <property type="project" value="InterPro"/>
</dbReference>
<dbReference type="InterPro" id="IPR005074">
    <property type="entry name" value="Peptidase_C39"/>
</dbReference>
<dbReference type="Proteomes" id="UP000256763">
    <property type="component" value="Unassembled WGS sequence"/>
</dbReference>
<dbReference type="RefSeq" id="WP_116300436.1">
    <property type="nucleotide sequence ID" value="NZ_NFZV01000001.1"/>
</dbReference>
<feature type="chain" id="PRO_5017595793" description="Peptidase C39 domain-containing protein" evidence="1">
    <location>
        <begin position="26"/>
        <end position="231"/>
    </location>
</feature>
<evidence type="ECO:0000313" key="3">
    <source>
        <dbReference type="EMBL" id="RFA39596.1"/>
    </source>
</evidence>
<dbReference type="PROSITE" id="PS50990">
    <property type="entry name" value="PEPTIDASE_C39"/>
    <property type="match status" value="1"/>
</dbReference>
<evidence type="ECO:0000259" key="2">
    <source>
        <dbReference type="PROSITE" id="PS50990"/>
    </source>
</evidence>
<evidence type="ECO:0000256" key="1">
    <source>
        <dbReference type="SAM" id="SignalP"/>
    </source>
</evidence>
<feature type="domain" description="Peptidase C39" evidence="2">
    <location>
        <begin position="54"/>
        <end position="184"/>
    </location>
</feature>
<dbReference type="AlphaFoldDB" id="A0A3E0X4Y5"/>
<keyword evidence="4" id="KW-1185">Reference proteome</keyword>
<dbReference type="OrthoDB" id="13401at2"/>
<dbReference type="Pfam" id="PF03412">
    <property type="entry name" value="Peptidase_C39"/>
    <property type="match status" value="1"/>
</dbReference>
<sequence>MTRGSTLTLAALLGVLLCQLPTANAVVLPHQSGGSYTAHVRSFVDSRFHNIVRQQYDYSCGSAAVATLLTYHYDRPVSEEEVFLAMFEHGDQARIQRDGFSMLDMRRYLETQQLRADGFRITLEQLRQLGLPAIALIDVGGFRHFVVIKGVTWDHVLIGDPALGMTKMTWDEFRASSTGLYFIIRDEQTIAQQHFNLASEWAVKQRAPLNDAVDRSNTPDFRLSIMAGQKL</sequence>
<evidence type="ECO:0000313" key="4">
    <source>
        <dbReference type="Proteomes" id="UP000256763"/>
    </source>
</evidence>
<proteinExistence type="predicted"/>
<dbReference type="GO" id="GO:0005524">
    <property type="term" value="F:ATP binding"/>
    <property type="evidence" value="ECO:0007669"/>
    <property type="project" value="InterPro"/>
</dbReference>
<dbReference type="CDD" id="cd02423">
    <property type="entry name" value="Peptidase_C39G"/>
    <property type="match status" value="1"/>
</dbReference>
<organism evidence="3 4">
    <name type="scientific">Alkalilimnicola ehrlichii</name>
    <dbReference type="NCBI Taxonomy" id="351052"/>
    <lineage>
        <taxon>Bacteria</taxon>
        <taxon>Pseudomonadati</taxon>
        <taxon>Pseudomonadota</taxon>
        <taxon>Gammaproteobacteria</taxon>
        <taxon>Chromatiales</taxon>
        <taxon>Ectothiorhodospiraceae</taxon>
        <taxon>Alkalilimnicola</taxon>
    </lineage>
</organism>
<keyword evidence="1" id="KW-0732">Signal</keyword>